<organism evidence="1 2">
    <name type="scientific">Pseudoduganella umbonata</name>
    <dbReference type="NCBI Taxonomy" id="864828"/>
    <lineage>
        <taxon>Bacteria</taxon>
        <taxon>Pseudomonadati</taxon>
        <taxon>Pseudomonadota</taxon>
        <taxon>Betaproteobacteria</taxon>
        <taxon>Burkholderiales</taxon>
        <taxon>Oxalobacteraceae</taxon>
        <taxon>Telluria group</taxon>
        <taxon>Pseudoduganella</taxon>
    </lineage>
</organism>
<reference evidence="1 2" key="1">
    <citation type="submission" date="2020-08" db="EMBL/GenBank/DDBJ databases">
        <title>Genomic Encyclopedia of Type Strains, Phase III (KMG-III): the genomes of soil and plant-associated and newly described type strains.</title>
        <authorList>
            <person name="Whitman W."/>
        </authorList>
    </citation>
    <scope>NUCLEOTIDE SEQUENCE [LARGE SCALE GENOMIC DNA]</scope>
    <source>
        <strain evidence="1 2">CECT 7753</strain>
    </source>
</reference>
<evidence type="ECO:0000313" key="1">
    <source>
        <dbReference type="EMBL" id="MBB3221882.1"/>
    </source>
</evidence>
<gene>
    <name evidence="1" type="ORF">FHS02_002692</name>
</gene>
<comment type="caution">
    <text evidence="1">The sequence shown here is derived from an EMBL/GenBank/DDBJ whole genome shotgun (WGS) entry which is preliminary data.</text>
</comment>
<dbReference type="AlphaFoldDB" id="A0A7W5EAR7"/>
<name>A0A7W5EAR7_9BURK</name>
<proteinExistence type="predicted"/>
<dbReference type="EMBL" id="JACHXS010000004">
    <property type="protein sequence ID" value="MBB3221882.1"/>
    <property type="molecule type" value="Genomic_DNA"/>
</dbReference>
<protein>
    <submittedName>
        <fullName evidence="1">Uncharacterized protein</fullName>
    </submittedName>
</protein>
<dbReference type="Proteomes" id="UP000584325">
    <property type="component" value="Unassembled WGS sequence"/>
</dbReference>
<sequence>MKPEAFLMELLRSWMTAKTETHGSHINGPALRGFQWKTLFLPDGTILRTHD</sequence>
<accession>A0A7W5EAR7</accession>
<dbReference type="RefSeq" id="WP_175424958.1">
    <property type="nucleotide sequence ID" value="NZ_CP040017.1"/>
</dbReference>
<evidence type="ECO:0000313" key="2">
    <source>
        <dbReference type="Proteomes" id="UP000584325"/>
    </source>
</evidence>